<dbReference type="PANTHER" id="PTHR11089:SF30">
    <property type="entry name" value="GUANINE NUCLEOTIDE-BINDING PROTEIN-LIKE 3 HOMOLOG"/>
    <property type="match status" value="1"/>
</dbReference>
<evidence type="ECO:0000313" key="9">
    <source>
        <dbReference type="Proteomes" id="UP001063166"/>
    </source>
</evidence>
<feature type="compositionally biased region" description="Basic and acidic residues" evidence="5">
    <location>
        <begin position="66"/>
        <end position="94"/>
    </location>
</feature>
<keyword evidence="4" id="KW-0539">Nucleus</keyword>
<gene>
    <name evidence="8" type="ORF">LshimejAT787_0102900</name>
</gene>
<feature type="compositionally biased region" description="Low complexity" evidence="5">
    <location>
        <begin position="610"/>
        <end position="621"/>
    </location>
</feature>
<evidence type="ECO:0000256" key="1">
    <source>
        <dbReference type="ARBA" id="ARBA00004123"/>
    </source>
</evidence>
<dbReference type="AlphaFoldDB" id="A0A9P3PDE9"/>
<dbReference type="Gene3D" id="3.40.50.300">
    <property type="entry name" value="P-loop containing nucleotide triphosphate hydrolases"/>
    <property type="match status" value="1"/>
</dbReference>
<dbReference type="PANTHER" id="PTHR11089">
    <property type="entry name" value="GTP-BINDING PROTEIN-RELATED"/>
    <property type="match status" value="1"/>
</dbReference>
<dbReference type="InterPro" id="IPR014813">
    <property type="entry name" value="Gnl3_N_dom"/>
</dbReference>
<evidence type="ECO:0000313" key="8">
    <source>
        <dbReference type="EMBL" id="GLB33406.1"/>
    </source>
</evidence>
<keyword evidence="2" id="KW-0547">Nucleotide-binding</keyword>
<feature type="compositionally biased region" description="Acidic residues" evidence="5">
    <location>
        <begin position="544"/>
        <end position="576"/>
    </location>
</feature>
<dbReference type="Pfam" id="PF08701">
    <property type="entry name" value="GN3L_Grn1"/>
    <property type="match status" value="1"/>
</dbReference>
<protein>
    <submittedName>
        <fullName evidence="8">GNL3L/Grn1 putative GTPase</fullName>
    </submittedName>
</protein>
<dbReference type="OrthoDB" id="10266128at2759"/>
<dbReference type="InterPro" id="IPR006073">
    <property type="entry name" value="GTP-bd"/>
</dbReference>
<dbReference type="Proteomes" id="UP001063166">
    <property type="component" value="Unassembled WGS sequence"/>
</dbReference>
<evidence type="ECO:0000256" key="4">
    <source>
        <dbReference type="ARBA" id="ARBA00023242"/>
    </source>
</evidence>
<feature type="region of interest" description="Disordered" evidence="5">
    <location>
        <begin position="521"/>
        <end position="684"/>
    </location>
</feature>
<dbReference type="InterPro" id="IPR023179">
    <property type="entry name" value="GTP-bd_ortho_bundle_sf"/>
</dbReference>
<sequence length="684" mass="75010">MPRIRKKTSNRTSTNDRKKLQQKVRESRKKAKKAAKKNPQWKSKKPKDPGIPNNFPFKDQILAEISEQRRIEAEEKQRKKEEKKALRAKARDATGQEESDEGEKEDVAVELEQLKGLQVGNDAVGGLGAKQLRGAKTISRPRPVPVQEEEDEEVPVLINRDLPNLQAVLDQSDVIIQVLDARDPLPYRSSHLEELVATKPSRRILCVLNKIDTCPREAIAAWAAYLRSQHPTALFRSAAAFLPAGPEASVKAKGKEKPRADDGLGVDSILACLGEWAKAKKEDQPLAVAVVGIANVGKSSFINSLIRKNALPVYTVESSSRGPTTTELPQEVVVEAAGKQIRLIDTPGLSWQVDEGAQNREDVRARDILLRSKGRIDRLKDPTSVVASIVSRSSTEDLMLLYSLPAFIRGDSTSFLSGLARANQLVKKRGELDLLDASRILLRDWNTGKLARYTSPPESSSTTTTASSEDAALAKLYEAGKAILDALVPRTQLRKSSGLVKLVTGEVDTRKVFLDEPWLKEAEVTSDEDEDEDEEMEVNGSIGDGEEDDEDDADEEEDEEEEEDDEDEDEDEEEEVPPPPSRNQKRKLVNEPSTTPVRKKVAFAPDPKSSKQAGKAGASKGKAPEKPTTIKTKPLAPNPVTKHNSKPAGGKAQRRVANVGAGGKATTKGPDADGDTAYDFGKFF</sequence>
<name>A0A9P3PDE9_LYOSH</name>
<evidence type="ECO:0000256" key="2">
    <source>
        <dbReference type="ARBA" id="ARBA00022741"/>
    </source>
</evidence>
<accession>A0A9P3PDE9</accession>
<feature type="region of interest" description="Disordered" evidence="5">
    <location>
        <begin position="1"/>
        <end position="106"/>
    </location>
</feature>
<feature type="compositionally biased region" description="Basic residues" evidence="5">
    <location>
        <begin position="26"/>
        <end position="36"/>
    </location>
</feature>
<keyword evidence="9" id="KW-1185">Reference proteome</keyword>
<feature type="domain" description="Guanine nucleotide-binding protein-like 3 N-terminal" evidence="7">
    <location>
        <begin position="15"/>
        <end position="89"/>
    </location>
</feature>
<evidence type="ECO:0000259" key="6">
    <source>
        <dbReference type="Pfam" id="PF01926"/>
    </source>
</evidence>
<reference evidence="8" key="1">
    <citation type="submission" date="2022-07" db="EMBL/GenBank/DDBJ databases">
        <title>The genome of Lyophyllum shimeji provides insight into the initial evolution of ectomycorrhizal fungal genome.</title>
        <authorList>
            <person name="Kobayashi Y."/>
            <person name="Shibata T."/>
            <person name="Hirakawa H."/>
            <person name="Shigenobu S."/>
            <person name="Nishiyama T."/>
            <person name="Yamada A."/>
            <person name="Hasebe M."/>
            <person name="Kawaguchi M."/>
        </authorList>
    </citation>
    <scope>NUCLEOTIDE SEQUENCE</scope>
    <source>
        <strain evidence="8">AT787</strain>
    </source>
</reference>
<dbReference type="InterPro" id="IPR027417">
    <property type="entry name" value="P-loop_NTPase"/>
</dbReference>
<feature type="compositionally biased region" description="Acidic residues" evidence="5">
    <location>
        <begin position="524"/>
        <end position="537"/>
    </location>
</feature>
<feature type="compositionally biased region" description="Acidic residues" evidence="5">
    <location>
        <begin position="95"/>
        <end position="104"/>
    </location>
</feature>
<evidence type="ECO:0000256" key="3">
    <source>
        <dbReference type="ARBA" id="ARBA00023134"/>
    </source>
</evidence>
<evidence type="ECO:0000256" key="5">
    <source>
        <dbReference type="SAM" id="MobiDB-lite"/>
    </source>
</evidence>
<dbReference type="Pfam" id="PF01926">
    <property type="entry name" value="MMR_HSR1"/>
    <property type="match status" value="1"/>
</dbReference>
<proteinExistence type="predicted"/>
<dbReference type="SUPFAM" id="SSF52540">
    <property type="entry name" value="P-loop containing nucleoside triphosphate hydrolases"/>
    <property type="match status" value="1"/>
</dbReference>
<dbReference type="GO" id="GO:0005730">
    <property type="term" value="C:nucleolus"/>
    <property type="evidence" value="ECO:0007669"/>
    <property type="project" value="TreeGrafter"/>
</dbReference>
<comment type="caution">
    <text evidence="8">The sequence shown here is derived from an EMBL/GenBank/DDBJ whole genome shotgun (WGS) entry which is preliminary data.</text>
</comment>
<keyword evidence="3" id="KW-0342">GTP-binding</keyword>
<feature type="compositionally biased region" description="Basic and acidic residues" evidence="5">
    <location>
        <begin position="14"/>
        <end position="25"/>
    </location>
</feature>
<dbReference type="InterPro" id="IPR050755">
    <property type="entry name" value="TRAFAC_YlqF/YawG_RiboMat"/>
</dbReference>
<feature type="domain" description="G" evidence="6">
    <location>
        <begin position="288"/>
        <end position="361"/>
    </location>
</feature>
<evidence type="ECO:0000259" key="7">
    <source>
        <dbReference type="Pfam" id="PF08701"/>
    </source>
</evidence>
<organism evidence="8 9">
    <name type="scientific">Lyophyllum shimeji</name>
    <name type="common">Hon-shimeji</name>
    <name type="synonym">Tricholoma shimeji</name>
    <dbReference type="NCBI Taxonomy" id="47721"/>
    <lineage>
        <taxon>Eukaryota</taxon>
        <taxon>Fungi</taxon>
        <taxon>Dikarya</taxon>
        <taxon>Basidiomycota</taxon>
        <taxon>Agaricomycotina</taxon>
        <taxon>Agaricomycetes</taxon>
        <taxon>Agaricomycetidae</taxon>
        <taxon>Agaricales</taxon>
        <taxon>Tricholomatineae</taxon>
        <taxon>Lyophyllaceae</taxon>
        <taxon>Lyophyllum</taxon>
    </lineage>
</organism>
<dbReference type="EMBL" id="BRPK01000001">
    <property type="protein sequence ID" value="GLB33406.1"/>
    <property type="molecule type" value="Genomic_DNA"/>
</dbReference>
<dbReference type="GO" id="GO:0005525">
    <property type="term" value="F:GTP binding"/>
    <property type="evidence" value="ECO:0007669"/>
    <property type="project" value="UniProtKB-KW"/>
</dbReference>
<comment type="subcellular location">
    <subcellularLocation>
        <location evidence="1">Nucleus</location>
    </subcellularLocation>
</comment>
<dbReference type="Gene3D" id="1.10.1580.10">
    <property type="match status" value="1"/>
</dbReference>